<dbReference type="SUPFAM" id="SSF63829">
    <property type="entry name" value="Calcium-dependent phosphotriesterase"/>
    <property type="match status" value="1"/>
</dbReference>
<dbReference type="PANTHER" id="PTHR35580">
    <property type="entry name" value="CELL SURFACE GLYCOPROTEIN (S-LAYER PROTEIN)-LIKE PROTEIN"/>
    <property type="match status" value="1"/>
</dbReference>
<reference evidence="1 2" key="1">
    <citation type="submission" date="2021-03" db="EMBL/GenBank/DDBJ databases">
        <authorList>
            <person name="Kim M.K."/>
        </authorList>
    </citation>
    <scope>NUCLEOTIDE SEQUENCE [LARGE SCALE GENOMIC DNA]</scope>
    <source>
        <strain evidence="1 2">BT442</strain>
    </source>
</reference>
<gene>
    <name evidence="1" type="ORF">J4E00_04180</name>
</gene>
<evidence type="ECO:0000313" key="2">
    <source>
        <dbReference type="Proteomes" id="UP000664369"/>
    </source>
</evidence>
<name>A0ABS3QAL2_9BACT</name>
<dbReference type="RefSeq" id="WP_208173745.1">
    <property type="nucleotide sequence ID" value="NZ_JAGETZ010000001.1"/>
</dbReference>
<sequence length="552" mass="54410">MPLWLSAQSWQSVVALPTAVGGSSAIVDLAPDGIGGYVVTGDFTGTITLGTTTLSSAGSQDIFVARFDAANQCTQAVRAGGLGYDRAAALALDAIGAVTVAGDFDGPTATFGATVLTNAASTNNPYSSDVFVATLSTAGQWTRATGAGGPSIDIAEDVALDANGTAVVVGSFVGGTATFGSFTVSSRAISGALFVARLSSAGSWSAAMSATSNGSPSTLTGVALDANGNAVVCGYLYTGGTLALGTTTVTNYTASTTVFVARLSRTNAWTQATQAINSGGYAFSGPVAVDASGNVVVAGVFSDNDIRFGTTTLTYQGMTGPARNSDNLFVARLSSGGVWTYAAQASGINGSSPTAIAFDQGGNVLVAGYFYSSSLTLGNTALANANPNPSLTAANGDVFLARLNPAGSWTYAIQAGGLGADGANALALDGNGALIAGSFGNSPASFGLFTVTTPAAYTGFVARIGGAPLASAAIAGLSQVAMAPNPAARVTTLALPAASETTTTTLLDALGRIARTYALPAHATSATLDLAGLAPGLYVVRCGAAAGKLVVE</sequence>
<dbReference type="Proteomes" id="UP000664369">
    <property type="component" value="Unassembled WGS sequence"/>
</dbReference>
<dbReference type="PANTHER" id="PTHR35580:SF1">
    <property type="entry name" value="PHYTASE-LIKE DOMAIN-CONTAINING PROTEIN"/>
    <property type="match status" value="1"/>
</dbReference>
<accession>A0ABS3QAL2</accession>
<evidence type="ECO:0000313" key="1">
    <source>
        <dbReference type="EMBL" id="MBO2008236.1"/>
    </source>
</evidence>
<evidence type="ECO:0008006" key="3">
    <source>
        <dbReference type="Google" id="ProtNLM"/>
    </source>
</evidence>
<dbReference type="InterPro" id="IPR052918">
    <property type="entry name" value="Motility_Chemotaxis_Reg"/>
</dbReference>
<dbReference type="EMBL" id="JAGETZ010000001">
    <property type="protein sequence ID" value="MBO2008236.1"/>
    <property type="molecule type" value="Genomic_DNA"/>
</dbReference>
<comment type="caution">
    <text evidence="1">The sequence shown here is derived from an EMBL/GenBank/DDBJ whole genome shotgun (WGS) entry which is preliminary data.</text>
</comment>
<organism evidence="1 2">
    <name type="scientific">Hymenobacter negativus</name>
    <dbReference type="NCBI Taxonomy" id="2795026"/>
    <lineage>
        <taxon>Bacteria</taxon>
        <taxon>Pseudomonadati</taxon>
        <taxon>Bacteroidota</taxon>
        <taxon>Cytophagia</taxon>
        <taxon>Cytophagales</taxon>
        <taxon>Hymenobacteraceae</taxon>
        <taxon>Hymenobacter</taxon>
    </lineage>
</organism>
<protein>
    <recommendedName>
        <fullName evidence="3">T9SS type A sorting domain-containing protein</fullName>
    </recommendedName>
</protein>
<proteinExistence type="predicted"/>
<keyword evidence="2" id="KW-1185">Reference proteome</keyword>